<feature type="region of interest" description="Disordered" evidence="1">
    <location>
        <begin position="39"/>
        <end position="86"/>
    </location>
</feature>
<evidence type="ECO:0000313" key="2">
    <source>
        <dbReference type="EMBL" id="KAG0139169.1"/>
    </source>
</evidence>
<keyword evidence="3" id="KW-1185">Reference proteome</keyword>
<protein>
    <submittedName>
        <fullName evidence="2">Uncharacterized protein</fullName>
    </submittedName>
</protein>
<gene>
    <name evidence="2" type="ORF">CROQUDRAFT_102032</name>
</gene>
<accession>A0A9P6N503</accession>
<comment type="caution">
    <text evidence="2">The sequence shown here is derived from an EMBL/GenBank/DDBJ whole genome shotgun (WGS) entry which is preliminary data.</text>
</comment>
<dbReference type="EMBL" id="MU167740">
    <property type="protein sequence ID" value="KAG0139169.1"/>
    <property type="molecule type" value="Genomic_DNA"/>
</dbReference>
<feature type="compositionally biased region" description="Polar residues" evidence="1">
    <location>
        <begin position="62"/>
        <end position="82"/>
    </location>
</feature>
<organism evidence="2 3">
    <name type="scientific">Cronartium quercuum f. sp. fusiforme G11</name>
    <dbReference type="NCBI Taxonomy" id="708437"/>
    <lineage>
        <taxon>Eukaryota</taxon>
        <taxon>Fungi</taxon>
        <taxon>Dikarya</taxon>
        <taxon>Basidiomycota</taxon>
        <taxon>Pucciniomycotina</taxon>
        <taxon>Pucciniomycetes</taxon>
        <taxon>Pucciniales</taxon>
        <taxon>Coleosporiaceae</taxon>
        <taxon>Cronartium</taxon>
    </lineage>
</organism>
<evidence type="ECO:0000313" key="3">
    <source>
        <dbReference type="Proteomes" id="UP000886653"/>
    </source>
</evidence>
<name>A0A9P6N503_9BASI</name>
<reference evidence="2" key="1">
    <citation type="submission" date="2013-11" db="EMBL/GenBank/DDBJ databases">
        <title>Genome sequence of the fusiform rust pathogen reveals effectors for host alternation and coevolution with pine.</title>
        <authorList>
            <consortium name="DOE Joint Genome Institute"/>
            <person name="Smith K."/>
            <person name="Pendleton A."/>
            <person name="Kubisiak T."/>
            <person name="Anderson C."/>
            <person name="Salamov A."/>
            <person name="Aerts A."/>
            <person name="Riley R."/>
            <person name="Clum A."/>
            <person name="Lindquist E."/>
            <person name="Ence D."/>
            <person name="Campbell M."/>
            <person name="Kronenberg Z."/>
            <person name="Feau N."/>
            <person name="Dhillon B."/>
            <person name="Hamelin R."/>
            <person name="Burleigh J."/>
            <person name="Smith J."/>
            <person name="Yandell M."/>
            <person name="Nelson C."/>
            <person name="Grigoriev I."/>
            <person name="Davis J."/>
        </authorList>
    </citation>
    <scope>NUCLEOTIDE SEQUENCE</scope>
    <source>
        <strain evidence="2">G11</strain>
    </source>
</reference>
<proteinExistence type="predicted"/>
<dbReference type="AlphaFoldDB" id="A0A9P6N503"/>
<feature type="compositionally biased region" description="Polar residues" evidence="1">
    <location>
        <begin position="39"/>
        <end position="51"/>
    </location>
</feature>
<evidence type="ECO:0000256" key="1">
    <source>
        <dbReference type="SAM" id="MobiDB-lite"/>
    </source>
</evidence>
<dbReference type="Proteomes" id="UP000886653">
    <property type="component" value="Unassembled WGS sequence"/>
</dbReference>
<sequence>MGSIVSNDHALADPVIFPPSHLASEGLTSQVTRVNRISSQDTGQAYPSTSLLPEGVDGIHGSKNQQKSRANAESGVTGSSNLDPKLMGRGNGWGANPLIQNPARMLKKAKVSRSYGSYSSIPNKSHDQVKGNVLSNSEGLSDKYVQSDKAPETNQPIRRSFLVQHKPITKLPEYSFASAFPALHSSNFKRPHERSGEIEADLPKLATAIFKLHELWEQLQEGAPRPKTGWNRRALTWTRTRLESSFILFFDMHEGTQKYLGVKSSAKADEGKMVELRIDRLYNWWENCWKDVRFLPMTQISKSEFIQFYSSVAEPIKVLEVWYTSENWKRLGPLCAAWLVIKWMQSKAFDWFEELQKMIKDVHLPHDRSDDWAGKLVKGLRQNDLLRYQY</sequence>